<dbReference type="PANTHER" id="PTHR21528">
    <property type="entry name" value="DEHYDRODOLICHYL DIPHOSPHATE SYNTHASE COMPLEX SUBUNIT NUS1"/>
    <property type="match status" value="1"/>
</dbReference>
<dbReference type="Gene3D" id="3.40.1180.10">
    <property type="entry name" value="Decaprenyl diphosphate synthase-like"/>
    <property type="match status" value="1"/>
</dbReference>
<dbReference type="EMBL" id="JANCYU010000057">
    <property type="protein sequence ID" value="KAK4527915.1"/>
    <property type="molecule type" value="Genomic_DNA"/>
</dbReference>
<evidence type="ECO:0000313" key="15">
    <source>
        <dbReference type="Proteomes" id="UP001300502"/>
    </source>
</evidence>
<keyword evidence="6" id="KW-0808">Transferase</keyword>
<evidence type="ECO:0000256" key="2">
    <source>
        <dbReference type="ARBA" id="ARBA00004586"/>
    </source>
</evidence>
<keyword evidence="7 13" id="KW-0812">Transmembrane</keyword>
<evidence type="ECO:0000256" key="13">
    <source>
        <dbReference type="SAM" id="Phobius"/>
    </source>
</evidence>
<dbReference type="AlphaFoldDB" id="A0AAV9IKJ6"/>
<sequence length="264" mass="30532">MTLSLQTIRRPIALLVYYILYWIFFTVEYLKPLFYKQSRMDTCRQKEQPKYQVKHLGIVRNDGVGEETSICSNLINVILWCLSLGIDTLTFVDSQVVDWSSWVRILCRVENFAKDSCILETSSCSHLTCTVENKSTGFFVLKLWNRNQTIFTLNLLHSNDAHLSLIRGIHHLVRTKLEEYQMIPISSRKKYVLDFLNSGAEGAMIGCEPQLVVIFGNIPSLVGFPAWEVRLSQIFFQPSFSSFTFRDLKEIVHMTLQTPKRFGT</sequence>
<dbReference type="InterPro" id="IPR036424">
    <property type="entry name" value="UPP_synth-like_sf"/>
</dbReference>
<dbReference type="GO" id="GO:0005789">
    <property type="term" value="C:endoplasmic reticulum membrane"/>
    <property type="evidence" value="ECO:0007669"/>
    <property type="project" value="UniProtKB-SubCell"/>
</dbReference>
<evidence type="ECO:0000256" key="1">
    <source>
        <dbReference type="ARBA" id="ARBA00001946"/>
    </source>
</evidence>
<evidence type="ECO:0000256" key="3">
    <source>
        <dbReference type="ARBA" id="ARBA00004922"/>
    </source>
</evidence>
<keyword evidence="10 13" id="KW-1133">Transmembrane helix</keyword>
<reference evidence="14 15" key="1">
    <citation type="submission" date="2022-07" db="EMBL/GenBank/DDBJ databases">
        <title>Genome-wide signatures of adaptation to extreme environments.</title>
        <authorList>
            <person name="Cho C.H."/>
            <person name="Yoon H.S."/>
        </authorList>
    </citation>
    <scope>NUCLEOTIDE SEQUENCE [LARGE SCALE GENOMIC DNA]</scope>
    <source>
        <strain evidence="14 15">108.79 E11</strain>
    </source>
</reference>
<evidence type="ECO:0000313" key="14">
    <source>
        <dbReference type="EMBL" id="KAK4527915.1"/>
    </source>
</evidence>
<dbReference type="EC" id="2.5.1.87" evidence="5"/>
<evidence type="ECO:0000256" key="10">
    <source>
        <dbReference type="ARBA" id="ARBA00022989"/>
    </source>
</evidence>
<protein>
    <recommendedName>
        <fullName evidence="5">ditrans,polycis-polyprenyl diphosphate synthase [(2E,6E)-farnesyldiphosphate specific]</fullName>
        <ecNumber evidence="5">2.5.1.87</ecNumber>
    </recommendedName>
</protein>
<keyword evidence="8" id="KW-0256">Endoplasmic reticulum</keyword>
<evidence type="ECO:0000256" key="4">
    <source>
        <dbReference type="ARBA" id="ARBA00005432"/>
    </source>
</evidence>
<keyword evidence="9" id="KW-0460">Magnesium</keyword>
<keyword evidence="15" id="KW-1185">Reference proteome</keyword>
<feature type="transmembrane region" description="Helical" evidence="13">
    <location>
        <begin position="12"/>
        <end position="30"/>
    </location>
</feature>
<proteinExistence type="inferred from homology"/>
<evidence type="ECO:0000256" key="6">
    <source>
        <dbReference type="ARBA" id="ARBA00022679"/>
    </source>
</evidence>
<evidence type="ECO:0000256" key="11">
    <source>
        <dbReference type="ARBA" id="ARBA00023136"/>
    </source>
</evidence>
<comment type="cofactor">
    <cofactor evidence="1">
        <name>Mg(2+)</name>
        <dbReference type="ChEBI" id="CHEBI:18420"/>
    </cofactor>
</comment>
<dbReference type="Proteomes" id="UP001300502">
    <property type="component" value="Unassembled WGS sequence"/>
</dbReference>
<evidence type="ECO:0000256" key="5">
    <source>
        <dbReference type="ARBA" id="ARBA00012596"/>
    </source>
</evidence>
<evidence type="ECO:0000256" key="7">
    <source>
        <dbReference type="ARBA" id="ARBA00022692"/>
    </source>
</evidence>
<comment type="caution">
    <text evidence="14">The sequence shown here is derived from an EMBL/GenBank/DDBJ whole genome shotgun (WGS) entry which is preliminary data.</text>
</comment>
<evidence type="ECO:0000256" key="12">
    <source>
        <dbReference type="ARBA" id="ARBA00047353"/>
    </source>
</evidence>
<dbReference type="GO" id="GO:1904423">
    <property type="term" value="C:dehydrodolichyl diphosphate synthase complex"/>
    <property type="evidence" value="ECO:0007669"/>
    <property type="project" value="InterPro"/>
</dbReference>
<accession>A0AAV9IKJ6</accession>
<dbReference type="GO" id="GO:0045547">
    <property type="term" value="F:ditrans,polycis-polyprenyl diphosphate synthase [(2E,6E)-farnesyl diphosphate specific] activity"/>
    <property type="evidence" value="ECO:0007669"/>
    <property type="project" value="UniProtKB-EC"/>
</dbReference>
<comment type="pathway">
    <text evidence="3">Protein modification; protein glycosylation.</text>
</comment>
<keyword evidence="11 13" id="KW-0472">Membrane</keyword>
<dbReference type="InterPro" id="IPR038887">
    <property type="entry name" value="Nus1/NgBR"/>
</dbReference>
<dbReference type="SUPFAM" id="SSF64005">
    <property type="entry name" value="Undecaprenyl diphosphate synthase"/>
    <property type="match status" value="1"/>
</dbReference>
<evidence type="ECO:0000256" key="8">
    <source>
        <dbReference type="ARBA" id="ARBA00022824"/>
    </source>
</evidence>
<dbReference type="PANTHER" id="PTHR21528:SF0">
    <property type="entry name" value="DEHYDRODOLICHYL DIPHOSPHATE SYNTHASE COMPLEX SUBUNIT NUS1"/>
    <property type="match status" value="1"/>
</dbReference>
<comment type="subcellular location">
    <subcellularLocation>
        <location evidence="2">Endoplasmic reticulum membrane</location>
    </subcellularLocation>
</comment>
<gene>
    <name evidence="14" type="ORF">GAYE_SCF46G5848</name>
</gene>
<name>A0AAV9IKJ6_9RHOD</name>
<evidence type="ECO:0000256" key="9">
    <source>
        <dbReference type="ARBA" id="ARBA00022842"/>
    </source>
</evidence>
<organism evidence="14 15">
    <name type="scientific">Galdieria yellowstonensis</name>
    <dbReference type="NCBI Taxonomy" id="3028027"/>
    <lineage>
        <taxon>Eukaryota</taxon>
        <taxon>Rhodophyta</taxon>
        <taxon>Bangiophyceae</taxon>
        <taxon>Galdieriales</taxon>
        <taxon>Galdieriaceae</taxon>
        <taxon>Galdieria</taxon>
    </lineage>
</organism>
<comment type="catalytic activity">
    <reaction evidence="12">
        <text>n isopentenyl diphosphate + (2E,6E)-farnesyl diphosphate = a di-trans,poly-cis-polyprenyl diphosphate + n diphosphate</text>
        <dbReference type="Rhea" id="RHEA:53008"/>
        <dbReference type="Rhea" id="RHEA-COMP:19494"/>
        <dbReference type="ChEBI" id="CHEBI:33019"/>
        <dbReference type="ChEBI" id="CHEBI:128769"/>
        <dbReference type="ChEBI" id="CHEBI:136960"/>
        <dbReference type="ChEBI" id="CHEBI:175763"/>
        <dbReference type="EC" id="2.5.1.87"/>
    </reaction>
</comment>
<comment type="similarity">
    <text evidence="4">Belongs to the UPP synthase family.</text>
</comment>